<evidence type="ECO:0000259" key="6">
    <source>
        <dbReference type="SMART" id="SM00849"/>
    </source>
</evidence>
<dbReference type="PANTHER" id="PTHR42978:SF6">
    <property type="entry name" value="QUORUM-QUENCHING LACTONASE YTNP-RELATED"/>
    <property type="match status" value="1"/>
</dbReference>
<comment type="caution">
    <text evidence="7">The sequence shown here is derived from an EMBL/GenBank/DDBJ whole genome shotgun (WGS) entry which is preliminary data.</text>
</comment>
<keyword evidence="2" id="KW-0479">Metal-binding</keyword>
<keyword evidence="8" id="KW-1185">Reference proteome</keyword>
<dbReference type="EMBL" id="JBHSOG010000030">
    <property type="protein sequence ID" value="MFC5769434.1"/>
    <property type="molecule type" value="Genomic_DNA"/>
</dbReference>
<evidence type="ECO:0000256" key="5">
    <source>
        <dbReference type="SAM" id="SignalP"/>
    </source>
</evidence>
<sequence length="327" mass="34843">MQKNTPSRLLRHLLHCATALLFVAGAGLATAAAPQTKTQVPGYYRMLLDDVEITALYDGAIELDTKLLKNVGEKDLDSLLARSFLKAPKVQTAVNAYLINTGGKLVLVDAGAAGLFGPTLGHVAGNLRAAGYDPAQIDVVLLTHLHGDHVNGLVDAEGKAVFANAEIWSAQADSDFWLNDDVAAKAAKDVQPLFKMARDAAAPYRASGKWKTFATDQDIVPGVSSVAAHGHTPGHSGYLVGSGAQKLLIWGDLVHNHAVQFARPDVAIEFDVDRKTAVATRKKIFARAAKEKLLIGGMHLPFPGIGHVRAEGKGYAWVPVEFGPLPR</sequence>
<evidence type="ECO:0000256" key="3">
    <source>
        <dbReference type="ARBA" id="ARBA00022801"/>
    </source>
</evidence>
<evidence type="ECO:0000313" key="7">
    <source>
        <dbReference type="EMBL" id="MFC5769434.1"/>
    </source>
</evidence>
<evidence type="ECO:0000256" key="4">
    <source>
        <dbReference type="ARBA" id="ARBA00022833"/>
    </source>
</evidence>
<proteinExistence type="inferred from homology"/>
<dbReference type="InterPro" id="IPR036866">
    <property type="entry name" value="RibonucZ/Hydroxyglut_hydro"/>
</dbReference>
<name>A0ABW1AQJ4_9RHOO</name>
<feature type="signal peptide" evidence="5">
    <location>
        <begin position="1"/>
        <end position="31"/>
    </location>
</feature>
<organism evidence="7 8">
    <name type="scientific">Thauera sinica</name>
    <dbReference type="NCBI Taxonomy" id="2665146"/>
    <lineage>
        <taxon>Bacteria</taxon>
        <taxon>Pseudomonadati</taxon>
        <taxon>Pseudomonadota</taxon>
        <taxon>Betaproteobacteria</taxon>
        <taxon>Rhodocyclales</taxon>
        <taxon>Zoogloeaceae</taxon>
        <taxon>Thauera</taxon>
    </lineage>
</organism>
<dbReference type="InterPro" id="IPR051013">
    <property type="entry name" value="MBL_superfamily_lactonases"/>
</dbReference>
<dbReference type="Proteomes" id="UP001595974">
    <property type="component" value="Unassembled WGS sequence"/>
</dbReference>
<accession>A0ABW1AQJ4</accession>
<keyword evidence="4" id="KW-0862">Zinc</keyword>
<evidence type="ECO:0000313" key="8">
    <source>
        <dbReference type="Proteomes" id="UP001595974"/>
    </source>
</evidence>
<keyword evidence="3" id="KW-0378">Hydrolase</keyword>
<keyword evidence="5" id="KW-0732">Signal</keyword>
<dbReference type="SUPFAM" id="SSF56281">
    <property type="entry name" value="Metallo-hydrolase/oxidoreductase"/>
    <property type="match status" value="1"/>
</dbReference>
<reference evidence="8" key="1">
    <citation type="journal article" date="2019" name="Int. J. Syst. Evol. Microbiol.">
        <title>The Global Catalogue of Microorganisms (GCM) 10K type strain sequencing project: providing services to taxonomists for standard genome sequencing and annotation.</title>
        <authorList>
            <consortium name="The Broad Institute Genomics Platform"/>
            <consortium name="The Broad Institute Genome Sequencing Center for Infectious Disease"/>
            <person name="Wu L."/>
            <person name="Ma J."/>
        </authorList>
    </citation>
    <scope>NUCLEOTIDE SEQUENCE [LARGE SCALE GENOMIC DNA]</scope>
    <source>
        <strain evidence="8">SHR3</strain>
    </source>
</reference>
<dbReference type="CDD" id="cd07720">
    <property type="entry name" value="OPHC2-like_MBL-fold"/>
    <property type="match status" value="1"/>
</dbReference>
<dbReference type="Pfam" id="PF00753">
    <property type="entry name" value="Lactamase_B"/>
    <property type="match status" value="1"/>
</dbReference>
<protein>
    <submittedName>
        <fullName evidence="7">MBL fold metallo-hydrolase</fullName>
    </submittedName>
</protein>
<comment type="similarity">
    <text evidence="1">Belongs to the metallo-beta-lactamase superfamily.</text>
</comment>
<evidence type="ECO:0000256" key="2">
    <source>
        <dbReference type="ARBA" id="ARBA00022723"/>
    </source>
</evidence>
<feature type="domain" description="Metallo-beta-lactamase" evidence="6">
    <location>
        <begin position="93"/>
        <end position="298"/>
    </location>
</feature>
<evidence type="ECO:0000256" key="1">
    <source>
        <dbReference type="ARBA" id="ARBA00007749"/>
    </source>
</evidence>
<dbReference type="InterPro" id="IPR001279">
    <property type="entry name" value="Metallo-B-lactamas"/>
</dbReference>
<dbReference type="SMART" id="SM00849">
    <property type="entry name" value="Lactamase_B"/>
    <property type="match status" value="1"/>
</dbReference>
<dbReference type="PANTHER" id="PTHR42978">
    <property type="entry name" value="QUORUM-QUENCHING LACTONASE YTNP-RELATED-RELATED"/>
    <property type="match status" value="1"/>
</dbReference>
<gene>
    <name evidence="7" type="ORF">ACFPTN_08610</name>
</gene>
<dbReference type="Gene3D" id="3.60.15.10">
    <property type="entry name" value="Ribonuclease Z/Hydroxyacylglutathione hydrolase-like"/>
    <property type="match status" value="1"/>
</dbReference>
<dbReference type="RefSeq" id="WP_096446587.1">
    <property type="nucleotide sequence ID" value="NZ_JBHSOG010000030.1"/>
</dbReference>
<feature type="chain" id="PRO_5046439280" evidence="5">
    <location>
        <begin position="32"/>
        <end position="327"/>
    </location>
</feature>